<feature type="transmembrane region" description="Helical" evidence="1">
    <location>
        <begin position="432"/>
        <end position="450"/>
    </location>
</feature>
<feature type="transmembrane region" description="Helical" evidence="1">
    <location>
        <begin position="75"/>
        <end position="97"/>
    </location>
</feature>
<feature type="transmembrane region" description="Helical" evidence="1">
    <location>
        <begin position="126"/>
        <end position="146"/>
    </location>
</feature>
<keyword evidence="1" id="KW-0812">Transmembrane</keyword>
<evidence type="ECO:0000313" key="2">
    <source>
        <dbReference type="EMBL" id="PJC01858.1"/>
    </source>
</evidence>
<evidence type="ECO:0000256" key="1">
    <source>
        <dbReference type="SAM" id="Phobius"/>
    </source>
</evidence>
<dbReference type="AlphaFoldDB" id="A0A2M8DR94"/>
<feature type="transmembrane region" description="Helical" evidence="1">
    <location>
        <begin position="16"/>
        <end position="36"/>
    </location>
</feature>
<name>A0A2M8DR94_9BACT</name>
<feature type="transmembrane region" description="Helical" evidence="1">
    <location>
        <begin position="203"/>
        <end position="220"/>
    </location>
</feature>
<feature type="transmembrane region" description="Helical" evidence="1">
    <location>
        <begin position="304"/>
        <end position="324"/>
    </location>
</feature>
<feature type="transmembrane region" description="Helical" evidence="1">
    <location>
        <begin position="269"/>
        <end position="292"/>
    </location>
</feature>
<feature type="transmembrane region" description="Helical" evidence="1">
    <location>
        <begin position="330"/>
        <end position="354"/>
    </location>
</feature>
<keyword evidence="1" id="KW-1133">Transmembrane helix</keyword>
<comment type="caution">
    <text evidence="2">The sequence shown here is derived from an EMBL/GenBank/DDBJ whole genome shotgun (WGS) entry which is preliminary data.</text>
</comment>
<organism evidence="2 3">
    <name type="scientific">Candidatus Komeilibacteria bacterium CG_4_9_14_0_8_um_filter_36_9</name>
    <dbReference type="NCBI Taxonomy" id="1974473"/>
    <lineage>
        <taxon>Bacteria</taxon>
        <taxon>Candidatus Komeiliibacteriota</taxon>
    </lineage>
</organism>
<reference evidence="3" key="1">
    <citation type="submission" date="2017-09" db="EMBL/GenBank/DDBJ databases">
        <title>Depth-based differentiation of microbial function through sediment-hosted aquifers and enrichment of novel symbionts in the deep terrestrial subsurface.</title>
        <authorList>
            <person name="Probst A.J."/>
            <person name="Ladd B."/>
            <person name="Jarett J.K."/>
            <person name="Geller-Mcgrath D.E."/>
            <person name="Sieber C.M.K."/>
            <person name="Emerson J.B."/>
            <person name="Anantharaman K."/>
            <person name="Thomas B.C."/>
            <person name="Malmstrom R."/>
            <person name="Stieglmeier M."/>
            <person name="Klingl A."/>
            <person name="Woyke T."/>
            <person name="Ryan C.M."/>
            <person name="Banfield J.F."/>
        </authorList>
    </citation>
    <scope>NUCLEOTIDE SEQUENCE [LARGE SCALE GENOMIC DNA]</scope>
</reference>
<feature type="transmembrane region" description="Helical" evidence="1">
    <location>
        <begin position="181"/>
        <end position="197"/>
    </location>
</feature>
<feature type="transmembrane region" description="Helical" evidence="1">
    <location>
        <begin position="403"/>
        <end position="420"/>
    </location>
</feature>
<dbReference type="Proteomes" id="UP000230136">
    <property type="component" value="Unassembled WGS sequence"/>
</dbReference>
<feature type="transmembrane region" description="Helical" evidence="1">
    <location>
        <begin position="48"/>
        <end position="69"/>
    </location>
</feature>
<feature type="transmembrane region" description="Helical" evidence="1">
    <location>
        <begin position="366"/>
        <end position="383"/>
    </location>
</feature>
<gene>
    <name evidence="2" type="ORF">CO073_02530</name>
</gene>
<proteinExistence type="predicted"/>
<dbReference type="EMBL" id="PFSY01000116">
    <property type="protein sequence ID" value="PJC01858.1"/>
    <property type="molecule type" value="Genomic_DNA"/>
</dbReference>
<accession>A0A2M8DR94</accession>
<sequence length="596" mass="69047">QLKITLPKLKKPQLTITNIALLLFTVISTVILYNYFLASTTDNIFSPWLLLPPYILLLFAINVLIALFYCHQNKNSNFIIVSSIIFFISTSLALLIYRLGYGFDPFIHDATIDIIQKTGTITPKPLYYLGFYSLIINLKWLTGLTISLLNKWLIPVLLSTILPGFIYYIFHLHFNEKQKSFHYLPLIFLILPFSLFINSTPQALANLLFIFLLLWQFITNHQTKYHFIISSLLTLAILVIHPLTGMPALFLWLFTIFKNYSLKKNIKTIIHRTVMIEVSILGAFAIPTLFILNSYLNNNPVKLALAWPVLTTNIFQTFFKYFHFVSFFDVAYLLPLLIKLIFLGGVLGGVVYLLKEDKLSNYSHFLYLYLIVLVNLWICKYWLTYHFLISYEQEAYATRILDLSWLILLPFALIGFALIIRKIIDHSLLHRLFAALLLTALITTSFYLSYPRRDPYHFNKSINTSSYDYQAVAQINQVAPADYLVLANQAVSAAAIDLYGFAKYYDDLFYYPLPTSSPLYQSYLDLAYQKKPINSVLNKIVAQTSQSDIYFVINDYWDGFANIVDEHKKNATSWQIIGPDKIYIFYYNLNNLVSRI</sequence>
<evidence type="ECO:0008006" key="4">
    <source>
        <dbReference type="Google" id="ProtNLM"/>
    </source>
</evidence>
<protein>
    <recommendedName>
        <fullName evidence="4">Glycosyltransferase RgtA/B/C/D-like domain-containing protein</fullName>
    </recommendedName>
</protein>
<feature type="transmembrane region" description="Helical" evidence="1">
    <location>
        <begin position="152"/>
        <end position="169"/>
    </location>
</feature>
<feature type="non-terminal residue" evidence="2">
    <location>
        <position position="1"/>
    </location>
</feature>
<keyword evidence="1" id="KW-0472">Membrane</keyword>
<evidence type="ECO:0000313" key="3">
    <source>
        <dbReference type="Proteomes" id="UP000230136"/>
    </source>
</evidence>
<feature type="transmembrane region" description="Helical" evidence="1">
    <location>
        <begin position="232"/>
        <end position="257"/>
    </location>
</feature>